<dbReference type="PANTHER" id="PTHR42847">
    <property type="entry name" value="ALKANESULFONATE MONOOXYGENASE"/>
    <property type="match status" value="1"/>
</dbReference>
<evidence type="ECO:0000313" key="8">
    <source>
        <dbReference type="Proteomes" id="UP000305282"/>
    </source>
</evidence>
<organism evidence="7 8">
    <name type="scientific">Candidatus Frankia alpina</name>
    <dbReference type="NCBI Taxonomy" id="2699483"/>
    <lineage>
        <taxon>Bacteria</taxon>
        <taxon>Bacillati</taxon>
        <taxon>Actinomycetota</taxon>
        <taxon>Actinomycetes</taxon>
        <taxon>Frankiales</taxon>
        <taxon>Frankiaceae</taxon>
        <taxon>Frankia</taxon>
    </lineage>
</organism>
<dbReference type="AlphaFoldDB" id="A0A4S5ERH8"/>
<evidence type="ECO:0000259" key="6">
    <source>
        <dbReference type="Pfam" id="PF00296"/>
    </source>
</evidence>
<evidence type="ECO:0000256" key="5">
    <source>
        <dbReference type="SAM" id="MobiDB-lite"/>
    </source>
</evidence>
<dbReference type="SUPFAM" id="SSF51679">
    <property type="entry name" value="Bacterial luciferase-like"/>
    <property type="match status" value="1"/>
</dbReference>
<feature type="compositionally biased region" description="Low complexity" evidence="5">
    <location>
        <begin position="106"/>
        <end position="121"/>
    </location>
</feature>
<dbReference type="Pfam" id="PF00296">
    <property type="entry name" value="Bac_luciferase"/>
    <property type="match status" value="1"/>
</dbReference>
<comment type="caution">
    <text evidence="7">The sequence shown here is derived from an EMBL/GenBank/DDBJ whole genome shotgun (WGS) entry which is preliminary data.</text>
</comment>
<keyword evidence="8" id="KW-1185">Reference proteome</keyword>
<evidence type="ECO:0000256" key="4">
    <source>
        <dbReference type="ARBA" id="ARBA00023033"/>
    </source>
</evidence>
<dbReference type="OrthoDB" id="143323at2"/>
<dbReference type="GO" id="GO:0046306">
    <property type="term" value="P:alkanesulfonate catabolic process"/>
    <property type="evidence" value="ECO:0007669"/>
    <property type="project" value="TreeGrafter"/>
</dbReference>
<evidence type="ECO:0000256" key="1">
    <source>
        <dbReference type="ARBA" id="ARBA00022630"/>
    </source>
</evidence>
<accession>A0A4S5ERH8</accession>
<sequence length="153" mass="16715">MRRGCRFNCDSPCTDVVTLVTRGILSVAPGVLAKIIGARDLLSGGRARLGIGAAWYEAEAVGLGLPLPPVAERFERLAETLEIWLRMWRDDEIPHAGRTRRPGGPRPCAGRAAARTAAYPRRVSDPARRGARRRALRTARGWCRPDPAGDLSH</sequence>
<evidence type="ECO:0000256" key="2">
    <source>
        <dbReference type="ARBA" id="ARBA00022643"/>
    </source>
</evidence>
<dbReference type="InterPro" id="IPR050172">
    <property type="entry name" value="SsuD_RutA_monooxygenase"/>
</dbReference>
<keyword evidence="4" id="KW-0503">Monooxygenase</keyword>
<feature type="domain" description="Luciferase-like" evidence="6">
    <location>
        <begin position="25"/>
        <end position="105"/>
    </location>
</feature>
<gene>
    <name evidence="7" type="ORF">E7Y31_09440</name>
</gene>
<keyword evidence="3" id="KW-0560">Oxidoreductase</keyword>
<feature type="region of interest" description="Disordered" evidence="5">
    <location>
        <begin position="94"/>
        <end position="138"/>
    </location>
</feature>
<keyword evidence="1" id="KW-0285">Flavoprotein</keyword>
<proteinExistence type="predicted"/>
<dbReference type="EMBL" id="SSXH01000178">
    <property type="protein sequence ID" value="THJ74773.1"/>
    <property type="molecule type" value="Genomic_DNA"/>
</dbReference>
<evidence type="ECO:0000256" key="3">
    <source>
        <dbReference type="ARBA" id="ARBA00023002"/>
    </source>
</evidence>
<dbReference type="InterPro" id="IPR011251">
    <property type="entry name" value="Luciferase-like_dom"/>
</dbReference>
<dbReference type="PANTHER" id="PTHR42847:SF4">
    <property type="entry name" value="ALKANESULFONATE MONOOXYGENASE-RELATED"/>
    <property type="match status" value="1"/>
</dbReference>
<name>A0A4S5ERH8_9ACTN</name>
<evidence type="ECO:0000313" key="7">
    <source>
        <dbReference type="EMBL" id="THJ74773.1"/>
    </source>
</evidence>
<reference evidence="7 8" key="1">
    <citation type="submission" date="2019-04" db="EMBL/GenBank/DDBJ databases">
        <title>Draft genome sequences for three unisolated Alnus-infective Frankia Sp+ strains, AgTrS, AiOr and AvVan, the first sequenced Frankia strains able to sporulate in-planta.</title>
        <authorList>
            <person name="Bethencourt L."/>
            <person name="Vautrin F."/>
            <person name="Taib N."/>
            <person name="Dubost A."/>
            <person name="Castro-Garcia L."/>
            <person name="Imbaud O."/>
            <person name="Abrouk D."/>
            <person name="Fournier P."/>
            <person name="Briolay J."/>
            <person name="Nguyen A."/>
            <person name="Normand P."/>
            <person name="Fernandez M.P."/>
            <person name="Brochier-Armanet C."/>
            <person name="Herrera-Belaroussi A."/>
        </authorList>
    </citation>
    <scope>NUCLEOTIDE SEQUENCE [LARGE SCALE GENOMIC DNA]</scope>
    <source>
        <strain evidence="7 8">AvVan</strain>
    </source>
</reference>
<dbReference type="InterPro" id="IPR036661">
    <property type="entry name" value="Luciferase-like_sf"/>
</dbReference>
<keyword evidence="2" id="KW-0288">FMN</keyword>
<dbReference type="Gene3D" id="3.20.20.30">
    <property type="entry name" value="Luciferase-like domain"/>
    <property type="match status" value="1"/>
</dbReference>
<dbReference type="GO" id="GO:0008726">
    <property type="term" value="F:alkanesulfonate monooxygenase activity"/>
    <property type="evidence" value="ECO:0007669"/>
    <property type="project" value="TreeGrafter"/>
</dbReference>
<dbReference type="Proteomes" id="UP000305282">
    <property type="component" value="Unassembled WGS sequence"/>
</dbReference>
<protein>
    <submittedName>
        <fullName evidence="7">LLM class flavin-dependent oxidoreductase</fullName>
    </submittedName>
</protein>